<protein>
    <submittedName>
        <fullName evidence="1">Uncharacterized protein</fullName>
    </submittedName>
</protein>
<dbReference type="AlphaFoldDB" id="X1V790"/>
<accession>X1V790</accession>
<proteinExistence type="predicted"/>
<organism evidence="1">
    <name type="scientific">marine sediment metagenome</name>
    <dbReference type="NCBI Taxonomy" id="412755"/>
    <lineage>
        <taxon>unclassified sequences</taxon>
        <taxon>metagenomes</taxon>
        <taxon>ecological metagenomes</taxon>
    </lineage>
</organism>
<evidence type="ECO:0000313" key="1">
    <source>
        <dbReference type="EMBL" id="GAJ08336.1"/>
    </source>
</evidence>
<feature type="non-terminal residue" evidence="1">
    <location>
        <position position="1"/>
    </location>
</feature>
<sequence>HKALGRTLTIEHIGDGFNEIIKQHGPLGHGNEVAWAIWGLLALQIPLKEKSATIAASMNDSIVAILTLDADKKGLVPSGVDYSDYELFMTAENLYGEQWLLAYEANVKGWLPSVGTADHVKDDECFNFLKINGVCFYDDTLSPRIEPQLPPEPGEEEEY</sequence>
<name>X1V790_9ZZZZ</name>
<comment type="caution">
    <text evidence="1">The sequence shown here is derived from an EMBL/GenBank/DDBJ whole genome shotgun (WGS) entry which is preliminary data.</text>
</comment>
<gene>
    <name evidence="1" type="ORF">S12H4_50734</name>
</gene>
<reference evidence="1" key="1">
    <citation type="journal article" date="2014" name="Front. Microbiol.">
        <title>High frequency of phylogenetically diverse reductive dehalogenase-homologous genes in deep subseafloor sedimentary metagenomes.</title>
        <authorList>
            <person name="Kawai M."/>
            <person name="Futagami T."/>
            <person name="Toyoda A."/>
            <person name="Takaki Y."/>
            <person name="Nishi S."/>
            <person name="Hori S."/>
            <person name="Arai W."/>
            <person name="Tsubouchi T."/>
            <person name="Morono Y."/>
            <person name="Uchiyama I."/>
            <person name="Ito T."/>
            <person name="Fujiyama A."/>
            <person name="Inagaki F."/>
            <person name="Takami H."/>
        </authorList>
    </citation>
    <scope>NUCLEOTIDE SEQUENCE</scope>
    <source>
        <strain evidence="1">Expedition CK06-06</strain>
    </source>
</reference>
<dbReference type="EMBL" id="BARW01031985">
    <property type="protein sequence ID" value="GAJ08336.1"/>
    <property type="molecule type" value="Genomic_DNA"/>
</dbReference>